<dbReference type="InterPro" id="IPR050912">
    <property type="entry name" value="LOX-like_protein"/>
</dbReference>
<dbReference type="GO" id="GO:0004720">
    <property type="term" value="F:protein-lysine 6-oxidase activity"/>
    <property type="evidence" value="ECO:0007669"/>
    <property type="project" value="TreeGrafter"/>
</dbReference>
<dbReference type="PANTHER" id="PTHR45817">
    <property type="entry name" value="LYSYL OXIDASE-LIKE-RELATED"/>
    <property type="match status" value="1"/>
</dbReference>
<dbReference type="eggNOG" id="COG3591">
    <property type="taxonomic scope" value="Bacteria"/>
</dbReference>
<gene>
    <name evidence="2" type="ORF">PPSIR1_19814</name>
</gene>
<dbReference type="Gene3D" id="2.60.40.10">
    <property type="entry name" value="Immunoglobulins"/>
    <property type="match status" value="1"/>
</dbReference>
<dbReference type="GO" id="GO:0005615">
    <property type="term" value="C:extracellular space"/>
    <property type="evidence" value="ECO:0007669"/>
    <property type="project" value="TreeGrafter"/>
</dbReference>
<dbReference type="RefSeq" id="WP_006974855.1">
    <property type="nucleotide sequence ID" value="NZ_ABCS01000076.1"/>
</dbReference>
<name>A6GDR5_9BACT</name>
<dbReference type="GO" id="GO:0005507">
    <property type="term" value="F:copper ion binding"/>
    <property type="evidence" value="ECO:0007669"/>
    <property type="project" value="InterPro"/>
</dbReference>
<organism evidence="2 3">
    <name type="scientific">Plesiocystis pacifica SIR-1</name>
    <dbReference type="NCBI Taxonomy" id="391625"/>
    <lineage>
        <taxon>Bacteria</taxon>
        <taxon>Pseudomonadati</taxon>
        <taxon>Myxococcota</taxon>
        <taxon>Polyangia</taxon>
        <taxon>Nannocystales</taxon>
        <taxon>Nannocystaceae</taxon>
        <taxon>Plesiocystis</taxon>
    </lineage>
</organism>
<feature type="compositionally biased region" description="Acidic residues" evidence="1">
    <location>
        <begin position="29"/>
        <end position="51"/>
    </location>
</feature>
<feature type="region of interest" description="Disordered" evidence="1">
    <location>
        <begin position="27"/>
        <end position="66"/>
    </location>
</feature>
<dbReference type="InterPro" id="IPR001695">
    <property type="entry name" value="Lysyl_oxidase"/>
</dbReference>
<dbReference type="OrthoDB" id="284043at2"/>
<proteinExistence type="predicted"/>
<evidence type="ECO:0000313" key="2">
    <source>
        <dbReference type="EMBL" id="EDM75954.1"/>
    </source>
</evidence>
<reference evidence="2 3" key="1">
    <citation type="submission" date="2007-06" db="EMBL/GenBank/DDBJ databases">
        <authorList>
            <person name="Shimkets L."/>
            <person name="Ferriera S."/>
            <person name="Johnson J."/>
            <person name="Kravitz S."/>
            <person name="Beeson K."/>
            <person name="Sutton G."/>
            <person name="Rogers Y.-H."/>
            <person name="Friedman R."/>
            <person name="Frazier M."/>
            <person name="Venter J.C."/>
        </authorList>
    </citation>
    <scope>NUCLEOTIDE SEQUENCE [LARGE SCALE GENOMIC DNA]</scope>
    <source>
        <strain evidence="2 3">SIR-1</strain>
    </source>
</reference>
<dbReference type="AlphaFoldDB" id="A6GDR5"/>
<protein>
    <submittedName>
        <fullName evidence="2">FG-GAP repeat domain protein</fullName>
    </submittedName>
</protein>
<evidence type="ECO:0000313" key="3">
    <source>
        <dbReference type="Proteomes" id="UP000005801"/>
    </source>
</evidence>
<dbReference type="STRING" id="391625.PPSIR1_19814"/>
<dbReference type="EMBL" id="ABCS01000076">
    <property type="protein sequence ID" value="EDM75954.1"/>
    <property type="molecule type" value="Genomic_DNA"/>
</dbReference>
<dbReference type="InterPro" id="IPR013783">
    <property type="entry name" value="Ig-like_fold"/>
</dbReference>
<sequence>MSTASTASTASAWLALGFALALVACPDPGGDEGGSDGDEAETEAAGEDEIGENTPPPAPILLSPEDGAVDVPPQSQLCWEESVDPDGDAVGYRVWVDGVELANGKTGDYGFASTCTGPLDFADDRTFTWWARAFELDRPGDPEAESPDSETWSFTTAWTSGAMPVFEADFEDDPSAAGWTVSGGASSGDWIWGTPAVVYDNDSAVSQPEGCSLGQGCFYTGANPDGLLGEADVDGGAVVLTSPPFDAGEATSLSVGLDRFFYRSDLVPTGVSFELALLVPATPGEAVDPDDPDSYTAHVLEKLDGGPTATPANAWSAVAFAACGVALGPDMRLRITAADLVDPEAVIVEAAIDNVEVLGYIDDDVCAPGPGALCDPDNPAVACGEELLCCAEGPVFDGVYRCEHPVPAMGDTPPAEPGDPLTGPLGCDAPDLVVLDEDLIVYLQNLFVAPGSCTLYEGCVGGTGWRRVLRFDTKTANLGARDLLLGVPANHPDLYSYSPCHNHHHFDNYASYVLLDPADDSVVAEGHKQAFCLLDFESWAWEGMSRQEDGTYTCINQGLSLGWSDTYAASVDCQWIDVTGVEPGEYTLRMEINLPPEGKAHSTLVELRYDNNVLEIPVEVN</sequence>
<keyword evidence="3" id="KW-1185">Reference proteome</keyword>
<dbReference type="Proteomes" id="UP000005801">
    <property type="component" value="Unassembled WGS sequence"/>
</dbReference>
<evidence type="ECO:0000256" key="1">
    <source>
        <dbReference type="SAM" id="MobiDB-lite"/>
    </source>
</evidence>
<dbReference type="PANTHER" id="PTHR45817:SF4">
    <property type="entry name" value="LYSYL OXIDASE-LIKE-RELATED"/>
    <property type="match status" value="1"/>
</dbReference>
<dbReference type="Pfam" id="PF01186">
    <property type="entry name" value="Lysyl_oxidase"/>
    <property type="match status" value="1"/>
</dbReference>
<accession>A6GDR5</accession>
<comment type="caution">
    <text evidence="2">The sequence shown here is derived from an EMBL/GenBank/DDBJ whole genome shotgun (WGS) entry which is preliminary data.</text>
</comment>
<dbReference type="PRINTS" id="PR00074">
    <property type="entry name" value="LYSYLOXIDASE"/>
</dbReference>